<dbReference type="EMBL" id="CM012452">
    <property type="protein sequence ID" value="RVE62745.1"/>
    <property type="molecule type" value="Genomic_DNA"/>
</dbReference>
<dbReference type="Pfam" id="PF00531">
    <property type="entry name" value="Death"/>
    <property type="match status" value="1"/>
</dbReference>
<dbReference type="GO" id="GO:0006954">
    <property type="term" value="P:inflammatory response"/>
    <property type="evidence" value="ECO:0007669"/>
    <property type="project" value="TreeGrafter"/>
</dbReference>
<dbReference type="Gene3D" id="2.10.50.10">
    <property type="entry name" value="Tumor Necrosis Factor Receptor, subunit A, domain 2"/>
    <property type="match status" value="3"/>
</dbReference>
<dbReference type="CDD" id="cd08313">
    <property type="entry name" value="Death_TNFR1"/>
    <property type="match status" value="1"/>
</dbReference>
<dbReference type="SUPFAM" id="SSF57586">
    <property type="entry name" value="TNF receptor-like"/>
    <property type="match status" value="3"/>
</dbReference>
<keyword evidence="4 6" id="KW-1015">Disulfide bond</keyword>
<gene>
    <name evidence="10" type="ORF">OJAV_G00161170</name>
</gene>
<dbReference type="InterPro" id="IPR011029">
    <property type="entry name" value="DEATH-like_dom_sf"/>
</dbReference>
<dbReference type="Pfam" id="PF00020">
    <property type="entry name" value="TNFR_c6"/>
    <property type="match status" value="2"/>
</dbReference>
<evidence type="ECO:0000256" key="5">
    <source>
        <dbReference type="ARBA" id="ARBA00023180"/>
    </source>
</evidence>
<evidence type="ECO:0000256" key="6">
    <source>
        <dbReference type="PROSITE-ProRule" id="PRU00206"/>
    </source>
</evidence>
<evidence type="ECO:0000256" key="1">
    <source>
        <dbReference type="ARBA" id="ARBA00022703"/>
    </source>
</evidence>
<dbReference type="SUPFAM" id="SSF47986">
    <property type="entry name" value="DEATH domain"/>
    <property type="match status" value="1"/>
</dbReference>
<dbReference type="InterPro" id="IPR001368">
    <property type="entry name" value="TNFR/NGFR_Cys_rich_reg"/>
</dbReference>
<dbReference type="SMART" id="SM00208">
    <property type="entry name" value="TNFR"/>
    <property type="match status" value="3"/>
</dbReference>
<evidence type="ECO:0000313" key="11">
    <source>
        <dbReference type="Proteomes" id="UP000283210"/>
    </source>
</evidence>
<evidence type="ECO:0000256" key="7">
    <source>
        <dbReference type="SAM" id="Phobius"/>
    </source>
</evidence>
<keyword evidence="5" id="KW-0325">Glycoprotein</keyword>
<dbReference type="PROSITE" id="PS50017">
    <property type="entry name" value="DEATH_DOMAIN"/>
    <property type="match status" value="1"/>
</dbReference>
<keyword evidence="2" id="KW-0732">Signal</keyword>
<reference evidence="10 11" key="2">
    <citation type="submission" date="2019-01" db="EMBL/GenBank/DDBJ databases">
        <title>A chromosome length genome reference of the Java medaka (oryzias javanicus).</title>
        <authorList>
            <person name="Herpin A."/>
            <person name="Takehana Y."/>
            <person name="Naruse K."/>
            <person name="Ansai S."/>
            <person name="Kawaguchi M."/>
        </authorList>
    </citation>
    <scope>NUCLEOTIDE SEQUENCE [LARGE SCALE GENOMIC DNA]</scope>
    <source>
        <strain evidence="10">RS831</strain>
        <tissue evidence="10">Whole body</tissue>
    </source>
</reference>
<evidence type="ECO:0000259" key="9">
    <source>
        <dbReference type="PROSITE" id="PS50050"/>
    </source>
</evidence>
<accession>A0A3S2U4Q6</accession>
<sequence length="426" mass="47472">MALLSNCTTFLEMRSREEKSTLTVSAVVQVASNGLRKLLDMEGCGLQRTWNKKSCVGILLLLMCTVANAAPEPNQRECPTGDYLSENNICCNKCPSGFKLLDECFLVGQRSNCTPCPDGQYMDLINSYPNCFRCKVCKRKKHEVEVSSCKRDKNAECACEDGYYKSKIDSEAFECLKCSQCSPDEKEKQMCTRDKNTVCACKDGHYRVNGICKLCESCSKECQHLCGPVSTKPPEPADVPVVPIIATITIVGLVMVALGILITFIFTKRFVKKKIPIHGIQPKDSSISEHLFVDVESTESQVESVPSSPVEEQGLQNLPDCVPLEIRIPDLIYTVLDSVPVPRVKELVRSLGVRETVIEQAEMDHRQCREAHYQMLRVWAEQGSHAAGGGRGDMLHLSLLEELLDKLRQMHLGGTAEELETKYSIH</sequence>
<dbReference type="InterPro" id="IPR033994">
    <property type="entry name" value="TNFRSF1A_death"/>
</dbReference>
<comment type="caution">
    <text evidence="6">Lacks conserved residue(s) required for the propagation of feature annotation.</text>
</comment>
<feature type="transmembrane region" description="Helical" evidence="7">
    <location>
        <begin position="241"/>
        <end position="266"/>
    </location>
</feature>
<protein>
    <recommendedName>
        <fullName evidence="12">Tumor necrosis factor receptor superfamily member 1A</fullName>
    </recommendedName>
</protein>
<dbReference type="InterPro" id="IPR000488">
    <property type="entry name" value="Death_dom"/>
</dbReference>
<dbReference type="GO" id="GO:0045121">
    <property type="term" value="C:membrane raft"/>
    <property type="evidence" value="ECO:0007669"/>
    <property type="project" value="TreeGrafter"/>
</dbReference>
<dbReference type="SMART" id="SM00005">
    <property type="entry name" value="DEATH"/>
    <property type="match status" value="1"/>
</dbReference>
<dbReference type="InterPro" id="IPR033995">
    <property type="entry name" value="TNFRSF1A_N_teleost"/>
</dbReference>
<dbReference type="GO" id="GO:0043235">
    <property type="term" value="C:receptor complex"/>
    <property type="evidence" value="ECO:0007669"/>
    <property type="project" value="TreeGrafter"/>
</dbReference>
<dbReference type="AlphaFoldDB" id="A0A3S2U4Q6"/>
<evidence type="ECO:0008006" key="12">
    <source>
        <dbReference type="Google" id="ProtNLM"/>
    </source>
</evidence>
<dbReference type="OrthoDB" id="9408020at2759"/>
<keyword evidence="3" id="KW-0677">Repeat</keyword>
<organism evidence="10 11">
    <name type="scientific">Oryzias javanicus</name>
    <name type="common">Javanese ricefish</name>
    <name type="synonym">Aplocheilus javanicus</name>
    <dbReference type="NCBI Taxonomy" id="123683"/>
    <lineage>
        <taxon>Eukaryota</taxon>
        <taxon>Metazoa</taxon>
        <taxon>Chordata</taxon>
        <taxon>Craniata</taxon>
        <taxon>Vertebrata</taxon>
        <taxon>Euteleostomi</taxon>
        <taxon>Actinopterygii</taxon>
        <taxon>Neopterygii</taxon>
        <taxon>Teleostei</taxon>
        <taxon>Neoteleostei</taxon>
        <taxon>Acanthomorphata</taxon>
        <taxon>Ovalentaria</taxon>
        <taxon>Atherinomorphae</taxon>
        <taxon>Beloniformes</taxon>
        <taxon>Adrianichthyidae</taxon>
        <taxon>Oryziinae</taxon>
        <taxon>Oryzias</taxon>
    </lineage>
</organism>
<reference evidence="10 11" key="1">
    <citation type="submission" date="2018-11" db="EMBL/GenBank/DDBJ databases">
        <authorList>
            <person name="Lopez-Roques C."/>
            <person name="Donnadieu C."/>
            <person name="Bouchez O."/>
            <person name="Klopp C."/>
            <person name="Cabau C."/>
            <person name="Zahm M."/>
        </authorList>
    </citation>
    <scope>NUCLEOTIDE SEQUENCE [LARGE SCALE GENOMIC DNA]</scope>
    <source>
        <strain evidence="10">RS831</strain>
        <tissue evidence="10">Whole body</tissue>
    </source>
</reference>
<keyword evidence="1" id="KW-0053">Apoptosis</keyword>
<keyword evidence="7" id="KW-1133">Transmembrane helix</keyword>
<evidence type="ECO:0000256" key="2">
    <source>
        <dbReference type="ARBA" id="ARBA00022729"/>
    </source>
</evidence>
<keyword evidence="11" id="KW-1185">Reference proteome</keyword>
<keyword evidence="7" id="KW-0472">Membrane</keyword>
<name>A0A3S2U4Q6_ORYJA</name>
<evidence type="ECO:0000256" key="3">
    <source>
        <dbReference type="ARBA" id="ARBA00022737"/>
    </source>
</evidence>
<feature type="repeat" description="TNFR-Cys" evidence="6">
    <location>
        <begin position="115"/>
        <end position="157"/>
    </location>
</feature>
<keyword evidence="7" id="KW-0812">Transmembrane</keyword>
<dbReference type="Gene3D" id="1.10.533.10">
    <property type="entry name" value="Death Domain, Fas"/>
    <property type="match status" value="1"/>
</dbReference>
<evidence type="ECO:0000313" key="10">
    <source>
        <dbReference type="EMBL" id="RVE62745.1"/>
    </source>
</evidence>
<feature type="domain" description="Death" evidence="8">
    <location>
        <begin position="329"/>
        <end position="423"/>
    </location>
</feature>
<dbReference type="GO" id="GO:0045087">
    <property type="term" value="P:innate immune response"/>
    <property type="evidence" value="ECO:0007669"/>
    <property type="project" value="InterPro"/>
</dbReference>
<dbReference type="PANTHER" id="PTHR46861:SF1">
    <property type="entry name" value="TUMOR NECROSIS FACTOR RECEPTOR SUPERFAMILY MEMBER 1A"/>
    <property type="match status" value="1"/>
</dbReference>
<feature type="disulfide bond" evidence="6">
    <location>
        <begin position="181"/>
        <end position="199"/>
    </location>
</feature>
<feature type="disulfide bond" evidence="6">
    <location>
        <begin position="116"/>
        <end position="131"/>
    </location>
</feature>
<feature type="domain" description="TNFR-Cys" evidence="9">
    <location>
        <begin position="158"/>
        <end position="199"/>
    </location>
</feature>
<feature type="domain" description="TNFR-Cys" evidence="9">
    <location>
        <begin position="115"/>
        <end position="157"/>
    </location>
</feature>
<dbReference type="CDD" id="cd15834">
    <property type="entry name" value="TNFRSF1A_teleost"/>
    <property type="match status" value="1"/>
</dbReference>
<evidence type="ECO:0000259" key="8">
    <source>
        <dbReference type="PROSITE" id="PS50017"/>
    </source>
</evidence>
<dbReference type="GO" id="GO:0043120">
    <property type="term" value="F:tumor necrosis factor binding"/>
    <property type="evidence" value="ECO:0007669"/>
    <property type="project" value="TreeGrafter"/>
</dbReference>
<feature type="disulfide bond" evidence="6">
    <location>
        <begin position="178"/>
        <end position="191"/>
    </location>
</feature>
<dbReference type="GO" id="GO:0006915">
    <property type="term" value="P:apoptotic process"/>
    <property type="evidence" value="ECO:0007669"/>
    <property type="project" value="UniProtKB-KW"/>
</dbReference>
<feature type="repeat" description="TNFR-Cys" evidence="6">
    <location>
        <begin position="158"/>
        <end position="199"/>
    </location>
</feature>
<dbReference type="PROSITE" id="PS50050">
    <property type="entry name" value="TNFR_NGFR_2"/>
    <property type="match status" value="2"/>
</dbReference>
<dbReference type="GO" id="GO:0005031">
    <property type="term" value="F:tumor necrosis factor receptor activity"/>
    <property type="evidence" value="ECO:0007669"/>
    <property type="project" value="TreeGrafter"/>
</dbReference>
<evidence type="ECO:0000256" key="4">
    <source>
        <dbReference type="ARBA" id="ARBA00023157"/>
    </source>
</evidence>
<dbReference type="Proteomes" id="UP000283210">
    <property type="component" value="Chromosome 16"/>
</dbReference>
<dbReference type="InterPro" id="IPR052493">
    <property type="entry name" value="TNFRSF1A"/>
</dbReference>
<dbReference type="PANTHER" id="PTHR46861">
    <property type="entry name" value="TUMOR NECROSIS FACTOR RECEPTOR SUPERFAMILY MEMBER 1A"/>
    <property type="match status" value="1"/>
</dbReference>
<proteinExistence type="predicted"/>